<dbReference type="InterPro" id="IPR000792">
    <property type="entry name" value="Tscrpt_reg_LuxR_C"/>
</dbReference>
<keyword evidence="3" id="KW-1185">Reference proteome</keyword>
<dbReference type="Pfam" id="PF00196">
    <property type="entry name" value="GerE"/>
    <property type="match status" value="1"/>
</dbReference>
<evidence type="ECO:0000259" key="1">
    <source>
        <dbReference type="PROSITE" id="PS50043"/>
    </source>
</evidence>
<protein>
    <submittedName>
        <fullName evidence="2">Helix-turn-helix transcriptional regulator</fullName>
    </submittedName>
</protein>
<dbReference type="InterPro" id="IPR016032">
    <property type="entry name" value="Sig_transdc_resp-reg_C-effctor"/>
</dbReference>
<gene>
    <name evidence="2" type="ORF">WDS16_22660</name>
</gene>
<dbReference type="InterPro" id="IPR036388">
    <property type="entry name" value="WH-like_DNA-bd_sf"/>
</dbReference>
<accession>A0ABZ2PIB0</accession>
<organism evidence="2 3">
    <name type="scientific">Rhodococcus sovatensis</name>
    <dbReference type="NCBI Taxonomy" id="1805840"/>
    <lineage>
        <taxon>Bacteria</taxon>
        <taxon>Bacillati</taxon>
        <taxon>Actinomycetota</taxon>
        <taxon>Actinomycetes</taxon>
        <taxon>Mycobacteriales</taxon>
        <taxon>Nocardiaceae</taxon>
        <taxon>Rhodococcus</taxon>
    </lineage>
</organism>
<proteinExistence type="predicted"/>
<dbReference type="PROSITE" id="PS50043">
    <property type="entry name" value="HTH_LUXR_2"/>
    <property type="match status" value="1"/>
</dbReference>
<feature type="domain" description="HTH luxR-type" evidence="1">
    <location>
        <begin position="48"/>
        <end position="118"/>
    </location>
</feature>
<dbReference type="SMART" id="SM00421">
    <property type="entry name" value="HTH_LUXR"/>
    <property type="match status" value="1"/>
</dbReference>
<dbReference type="EMBL" id="CP147846">
    <property type="protein sequence ID" value="WXG67985.1"/>
    <property type="molecule type" value="Genomic_DNA"/>
</dbReference>
<dbReference type="RefSeq" id="WP_338887899.1">
    <property type="nucleotide sequence ID" value="NZ_CP147846.1"/>
</dbReference>
<evidence type="ECO:0000313" key="2">
    <source>
        <dbReference type="EMBL" id="WXG67985.1"/>
    </source>
</evidence>
<dbReference type="SUPFAM" id="SSF46894">
    <property type="entry name" value="C-terminal effector domain of the bipartite response regulators"/>
    <property type="match status" value="1"/>
</dbReference>
<dbReference type="Gene3D" id="1.10.10.10">
    <property type="entry name" value="Winged helix-like DNA-binding domain superfamily/Winged helix DNA-binding domain"/>
    <property type="match status" value="1"/>
</dbReference>
<sequence>MTANLDTSAVVSTRVSTGGQATELHRRRSISLVPPVAQVPPSQVQARPTRLQPMLTKREIQVLTEWIRSDSKVEVAQLLFLSLGTVNTHLTRIRTKYAAVGRPAPSKAALVARALQDGLIDIAEL</sequence>
<dbReference type="Proteomes" id="UP001432000">
    <property type="component" value="Chromosome"/>
</dbReference>
<evidence type="ECO:0000313" key="3">
    <source>
        <dbReference type="Proteomes" id="UP001432000"/>
    </source>
</evidence>
<reference evidence="2 3" key="1">
    <citation type="submission" date="2024-03" db="EMBL/GenBank/DDBJ databases">
        <title>Natural products discovery in diverse microorganisms through a two-stage MS feature dereplication strategy.</title>
        <authorList>
            <person name="Zhang R."/>
        </authorList>
    </citation>
    <scope>NUCLEOTIDE SEQUENCE [LARGE SCALE GENOMIC DNA]</scope>
    <source>
        <strain evidence="2 3">18930</strain>
    </source>
</reference>
<name>A0ABZ2PIB0_9NOCA</name>